<dbReference type="Gene3D" id="3.40.50.720">
    <property type="entry name" value="NAD(P)-binding Rossmann-like Domain"/>
    <property type="match status" value="1"/>
</dbReference>
<comment type="caution">
    <text evidence="2">The sequence shown here is derived from an EMBL/GenBank/DDBJ whole genome shotgun (WGS) entry which is preliminary data.</text>
</comment>
<dbReference type="Pfam" id="PF05368">
    <property type="entry name" value="NmrA"/>
    <property type="match status" value="1"/>
</dbReference>
<dbReference type="PANTHER" id="PTHR43162:SF1">
    <property type="entry name" value="PRESTALK A DIFFERENTIATION PROTEIN A"/>
    <property type="match status" value="1"/>
</dbReference>
<feature type="domain" description="NmrA-like" evidence="1">
    <location>
        <begin position="4"/>
        <end position="260"/>
    </location>
</feature>
<evidence type="ECO:0000259" key="1">
    <source>
        <dbReference type="Pfam" id="PF05368"/>
    </source>
</evidence>
<protein>
    <submittedName>
        <fullName evidence="2">NmrA family transcriptional regulator</fullName>
    </submittedName>
</protein>
<evidence type="ECO:0000313" key="3">
    <source>
        <dbReference type="Proteomes" id="UP000256373"/>
    </source>
</evidence>
<name>A0A3D8YE52_9BACT</name>
<dbReference type="InterPro" id="IPR036291">
    <property type="entry name" value="NAD(P)-bd_dom_sf"/>
</dbReference>
<reference evidence="2 3" key="1">
    <citation type="submission" date="2018-07" db="EMBL/GenBank/DDBJ databases">
        <title>Dyadobacter roseus sp. nov., isolated from rose rhizosphere soil.</title>
        <authorList>
            <person name="Chen L."/>
        </authorList>
    </citation>
    <scope>NUCLEOTIDE SEQUENCE [LARGE SCALE GENOMIC DNA]</scope>
    <source>
        <strain evidence="2 3">RS19</strain>
    </source>
</reference>
<dbReference type="InterPro" id="IPR051604">
    <property type="entry name" value="Ergot_Alk_Oxidoreductase"/>
</dbReference>
<dbReference type="PANTHER" id="PTHR43162">
    <property type="match status" value="1"/>
</dbReference>
<organism evidence="2 3">
    <name type="scientific">Dyadobacter luteus</name>
    <dbReference type="NCBI Taxonomy" id="2259619"/>
    <lineage>
        <taxon>Bacteria</taxon>
        <taxon>Pseudomonadati</taxon>
        <taxon>Bacteroidota</taxon>
        <taxon>Cytophagia</taxon>
        <taxon>Cytophagales</taxon>
        <taxon>Spirosomataceae</taxon>
        <taxon>Dyadobacter</taxon>
    </lineage>
</organism>
<dbReference type="AlphaFoldDB" id="A0A3D8YE52"/>
<dbReference type="RefSeq" id="WP_115830133.1">
    <property type="nucleotide sequence ID" value="NZ_QNUL01000004.1"/>
</dbReference>
<dbReference type="Gene3D" id="3.90.25.10">
    <property type="entry name" value="UDP-galactose 4-epimerase, domain 1"/>
    <property type="match status" value="1"/>
</dbReference>
<dbReference type="SUPFAM" id="SSF51735">
    <property type="entry name" value="NAD(P)-binding Rossmann-fold domains"/>
    <property type="match status" value="1"/>
</dbReference>
<evidence type="ECO:0000313" key="2">
    <source>
        <dbReference type="EMBL" id="REA62837.1"/>
    </source>
</evidence>
<proteinExistence type="predicted"/>
<dbReference type="Proteomes" id="UP000256373">
    <property type="component" value="Unassembled WGS sequence"/>
</dbReference>
<keyword evidence="3" id="KW-1185">Reference proteome</keyword>
<gene>
    <name evidence="2" type="ORF">DSL64_07905</name>
</gene>
<dbReference type="InterPro" id="IPR008030">
    <property type="entry name" value="NmrA-like"/>
</dbReference>
<sequence length="299" mass="32192">MTHLVLGATGHVGSAVVDTLIANQQSVAVIIRDTQKADQFHQKGIKVIIADAHNVEELRQAFAQGDRLFILNPPADPSTDTVREETQTVNTIVEALDSSSIKKVVALSTYGAQPGEQLGDLGVLYHMEQLLSKLGKPVTVLRGAYYMSNWDSALQTAKTDGLLHSFYPANFKLPMIAPGDLGLIAAHLLMEHVESTRLYHAQGPSLYSPADVARAFEKALGRSVDCVVIPEVNWKNALISAGFSALAAESMSAMTKVTLDNPTQPDPDVLRAGTTLDEYIESIVRKEQGGNLHSPSLPG</sequence>
<dbReference type="OrthoDB" id="112777at2"/>
<dbReference type="EMBL" id="QNUL01000004">
    <property type="protein sequence ID" value="REA62837.1"/>
    <property type="molecule type" value="Genomic_DNA"/>
</dbReference>
<accession>A0A3D8YE52</accession>